<dbReference type="EMBL" id="AM437279">
    <property type="protein sequence ID" value="CAN73836.1"/>
    <property type="molecule type" value="Genomic_DNA"/>
</dbReference>
<reference evidence="2" key="1">
    <citation type="journal article" date="2007" name="PLoS ONE">
        <title>The first genome sequence of an elite grapevine cultivar (Pinot noir Vitis vinifera L.): coping with a highly heterozygous genome.</title>
        <authorList>
            <person name="Velasco R."/>
            <person name="Zharkikh A."/>
            <person name="Troggio M."/>
            <person name="Cartwright D.A."/>
            <person name="Cestaro A."/>
            <person name="Pruss D."/>
            <person name="Pindo M."/>
            <person name="FitzGerald L.M."/>
            <person name="Vezzulli S."/>
            <person name="Reid J."/>
            <person name="Malacarne G."/>
            <person name="Iliev D."/>
            <person name="Coppola G."/>
            <person name="Wardell B."/>
            <person name="Micheletti D."/>
            <person name="Macalma T."/>
            <person name="Facci M."/>
            <person name="Mitchell J.T."/>
            <person name="Perazzolli M."/>
            <person name="Eldredge G."/>
            <person name="Gatto P."/>
            <person name="Oyzerski R."/>
            <person name="Moretto M."/>
            <person name="Gutin N."/>
            <person name="Stefanini M."/>
            <person name="Chen Y."/>
            <person name="Segala C."/>
            <person name="Davenport C."/>
            <person name="Dematte L."/>
            <person name="Mraz A."/>
            <person name="Battilana J."/>
            <person name="Stormo K."/>
            <person name="Costa F."/>
            <person name="Tao Q."/>
            <person name="Si-Ammour A."/>
            <person name="Harkins T."/>
            <person name="Lackey A."/>
            <person name="Perbost C."/>
            <person name="Taillon B."/>
            <person name="Stella A."/>
            <person name="Solovyev V."/>
            <person name="Fawcett J.A."/>
            <person name="Sterck L."/>
            <person name="Vandepoele K."/>
            <person name="Grando S.M."/>
            <person name="Toppo S."/>
            <person name="Moser C."/>
            <person name="Lanchbury J."/>
            <person name="Bogden R."/>
            <person name="Skolnick M."/>
            <person name="Sgaramella V."/>
            <person name="Bhatnagar S.K."/>
            <person name="Fontana P."/>
            <person name="Gutin A."/>
            <person name="Van de Peer Y."/>
            <person name="Salamini F."/>
            <person name="Viola R."/>
        </authorList>
    </citation>
    <scope>NUCLEOTIDE SEQUENCE</scope>
</reference>
<evidence type="ECO:0000313" key="2">
    <source>
        <dbReference type="EMBL" id="CAN73836.1"/>
    </source>
</evidence>
<sequence length="131" mass="15061">MQRREHILMALFRIVSGQWWTPAELFMAVLFYFEDKILVMDKIHPQDHQLPPHQKLFLLSQIRNAAAYILASLSSTPNIGPSSSDGYVHVSAEAFNQLLARLDMTQENQANIQLTQQQLVQRVDELTMVVQ</sequence>
<accession>A5AVN2</accession>
<feature type="chain" id="PRO_5002678278" evidence="1">
    <location>
        <begin position="18"/>
        <end position="131"/>
    </location>
</feature>
<name>A5AVN2_VITVI</name>
<keyword evidence="1" id="KW-0732">Signal</keyword>
<gene>
    <name evidence="2" type="ORF">VITISV_011457</name>
</gene>
<feature type="signal peptide" evidence="1">
    <location>
        <begin position="1"/>
        <end position="17"/>
    </location>
</feature>
<dbReference type="AlphaFoldDB" id="A5AVN2"/>
<organism evidence="2">
    <name type="scientific">Vitis vinifera</name>
    <name type="common">Grape</name>
    <dbReference type="NCBI Taxonomy" id="29760"/>
    <lineage>
        <taxon>Eukaryota</taxon>
        <taxon>Viridiplantae</taxon>
        <taxon>Streptophyta</taxon>
        <taxon>Embryophyta</taxon>
        <taxon>Tracheophyta</taxon>
        <taxon>Spermatophyta</taxon>
        <taxon>Magnoliopsida</taxon>
        <taxon>eudicotyledons</taxon>
        <taxon>Gunneridae</taxon>
        <taxon>Pentapetalae</taxon>
        <taxon>rosids</taxon>
        <taxon>Vitales</taxon>
        <taxon>Vitaceae</taxon>
        <taxon>Viteae</taxon>
        <taxon>Vitis</taxon>
    </lineage>
</organism>
<proteinExistence type="predicted"/>
<evidence type="ECO:0000256" key="1">
    <source>
        <dbReference type="SAM" id="SignalP"/>
    </source>
</evidence>
<protein>
    <submittedName>
        <fullName evidence="2">Uncharacterized protein</fullName>
    </submittedName>
</protein>